<dbReference type="EMBL" id="JAVRRG010000025">
    <property type="protein sequence ID" value="KAK5095849.1"/>
    <property type="molecule type" value="Genomic_DNA"/>
</dbReference>
<evidence type="ECO:0000256" key="2">
    <source>
        <dbReference type="ARBA" id="ARBA00022801"/>
    </source>
</evidence>
<dbReference type="Gene3D" id="3.10.450.30">
    <property type="entry name" value="Microbial ribonucleases"/>
    <property type="match status" value="1"/>
</dbReference>
<dbReference type="SUPFAM" id="SSF53933">
    <property type="entry name" value="Microbial ribonucleases"/>
    <property type="match status" value="1"/>
</dbReference>
<dbReference type="Proteomes" id="UP001345013">
    <property type="component" value="Unassembled WGS sequence"/>
</dbReference>
<sequence>MLGRTENRVSDGTKSQNKVLSGGIRKSYFQRLRPKTNRLRHGTGSIKFIDYLRIDLIEKEILRIHSFGCRLVDVLTKPFRKAPTARQSEQLTGQLASHAQAFTQYVAQHQEEVHGSSVQVRYNTTSALSPFVTKATPTTTAFSISGPRATWERTPIVTPQYHPDHATQVAYTSTEVKPQEQQQRQAHIVASSTSTSIIRQQSISQTAPSGAHQRPNVSTQLVKVNVSAHTATNIQKTCCAAAHCTTSHWHEPSTVRNPFDTPSAAASSLMKSIHGPQPDNISRKRSYHDYDNNKQYCGGAQYPKRLKYYDAHVDETRSSEYTSSDTASTDDGYQLGSLTSCKHSQIHVETVPPNFTRHDLHTFRVAWGHLQSEICLGDGEYPHEFENRGALPLRGEPPYYTFPLLPPGDTYGGWQRPGPDRVILDGKHVYSNIVTHDNSVLGGFRLVC</sequence>
<evidence type="ECO:0000313" key="4">
    <source>
        <dbReference type="Proteomes" id="UP001345013"/>
    </source>
</evidence>
<name>A0ABR0KGJ4_9EURO</name>
<comment type="caution">
    <text evidence="3">The sequence shown here is derived from an EMBL/GenBank/DDBJ whole genome shotgun (WGS) entry which is preliminary data.</text>
</comment>
<evidence type="ECO:0000256" key="1">
    <source>
        <dbReference type="ARBA" id="ARBA00022722"/>
    </source>
</evidence>
<reference evidence="3 4" key="1">
    <citation type="submission" date="2023-08" db="EMBL/GenBank/DDBJ databases">
        <title>Black Yeasts Isolated from many extreme environments.</title>
        <authorList>
            <person name="Coleine C."/>
            <person name="Stajich J.E."/>
            <person name="Selbmann L."/>
        </authorList>
    </citation>
    <scope>NUCLEOTIDE SEQUENCE [LARGE SCALE GENOMIC DNA]</scope>
    <source>
        <strain evidence="3 4">CCFEE 5885</strain>
    </source>
</reference>
<keyword evidence="2" id="KW-0378">Hydrolase</keyword>
<evidence type="ECO:0000313" key="3">
    <source>
        <dbReference type="EMBL" id="KAK5095849.1"/>
    </source>
</evidence>
<dbReference type="Pfam" id="PF00545">
    <property type="entry name" value="Ribonuclease"/>
    <property type="match status" value="1"/>
</dbReference>
<accession>A0ABR0KGJ4</accession>
<dbReference type="InterPro" id="IPR000026">
    <property type="entry name" value="N1-like"/>
</dbReference>
<dbReference type="InterPro" id="IPR016191">
    <property type="entry name" value="Ribonuclease/ribotoxin"/>
</dbReference>
<keyword evidence="1" id="KW-0540">Nuclease</keyword>
<proteinExistence type="predicted"/>
<protein>
    <submittedName>
        <fullName evidence="3">Uncharacterized protein</fullName>
    </submittedName>
</protein>
<gene>
    <name evidence="3" type="ORF">LTR24_002813</name>
</gene>
<keyword evidence="4" id="KW-1185">Reference proteome</keyword>
<organism evidence="3 4">
    <name type="scientific">Lithohypha guttulata</name>
    <dbReference type="NCBI Taxonomy" id="1690604"/>
    <lineage>
        <taxon>Eukaryota</taxon>
        <taxon>Fungi</taxon>
        <taxon>Dikarya</taxon>
        <taxon>Ascomycota</taxon>
        <taxon>Pezizomycotina</taxon>
        <taxon>Eurotiomycetes</taxon>
        <taxon>Chaetothyriomycetidae</taxon>
        <taxon>Chaetothyriales</taxon>
        <taxon>Trichomeriaceae</taxon>
        <taxon>Lithohypha</taxon>
    </lineage>
</organism>